<evidence type="ECO:0000313" key="1">
    <source>
        <dbReference type="EMBL" id="OGC32784.1"/>
    </source>
</evidence>
<dbReference type="AlphaFoldDB" id="A0A1F4TJC4"/>
<accession>A0A1F4TJC4</accession>
<proteinExistence type="predicted"/>
<protein>
    <submittedName>
        <fullName evidence="1">Uncharacterized protein</fullName>
    </submittedName>
</protein>
<organism evidence="1 2">
    <name type="scientific">candidate division WOR-1 bacterium RIFOXYC2_FULL_41_25</name>
    <dbReference type="NCBI Taxonomy" id="1802586"/>
    <lineage>
        <taxon>Bacteria</taxon>
        <taxon>Bacillati</taxon>
        <taxon>Saganbacteria</taxon>
    </lineage>
</organism>
<dbReference type="EMBL" id="MEUI01000045">
    <property type="protein sequence ID" value="OGC32784.1"/>
    <property type="molecule type" value="Genomic_DNA"/>
</dbReference>
<comment type="caution">
    <text evidence="1">The sequence shown here is derived from an EMBL/GenBank/DDBJ whole genome shotgun (WGS) entry which is preliminary data.</text>
</comment>
<reference evidence="1 2" key="1">
    <citation type="journal article" date="2016" name="Nat. Commun.">
        <title>Thousands of microbial genomes shed light on interconnected biogeochemical processes in an aquifer system.</title>
        <authorList>
            <person name="Anantharaman K."/>
            <person name="Brown C.T."/>
            <person name="Hug L.A."/>
            <person name="Sharon I."/>
            <person name="Castelle C.J."/>
            <person name="Probst A.J."/>
            <person name="Thomas B.C."/>
            <person name="Singh A."/>
            <person name="Wilkins M.J."/>
            <person name="Karaoz U."/>
            <person name="Brodie E.L."/>
            <person name="Williams K.H."/>
            <person name="Hubbard S.S."/>
            <person name="Banfield J.F."/>
        </authorList>
    </citation>
    <scope>NUCLEOTIDE SEQUENCE [LARGE SCALE GENOMIC DNA]</scope>
</reference>
<sequence>MAFFVLMWGTVDLVSSSIGLIRLPSSRSIGADETGGSSSLSFEKGDQYFDSYYQSKMLSDRLWDSLARVLVGGMIFAYCRKTVEKMEKQA</sequence>
<gene>
    <name evidence="1" type="ORF">A2462_07085</name>
</gene>
<dbReference type="Proteomes" id="UP000177309">
    <property type="component" value="Unassembled WGS sequence"/>
</dbReference>
<evidence type="ECO:0000313" key="2">
    <source>
        <dbReference type="Proteomes" id="UP000177309"/>
    </source>
</evidence>
<name>A0A1F4TJC4_UNCSA</name>